<evidence type="ECO:0000313" key="2">
    <source>
        <dbReference type="WBParaSite" id="L893_g17567.t1"/>
    </source>
</evidence>
<reference evidence="2" key="1">
    <citation type="submission" date="2016-11" db="UniProtKB">
        <authorList>
            <consortium name="WormBaseParasite"/>
        </authorList>
    </citation>
    <scope>IDENTIFICATION</scope>
</reference>
<dbReference type="WBParaSite" id="L893_g17567.t1">
    <property type="protein sequence ID" value="L893_g17567.t1"/>
    <property type="gene ID" value="L893_g17567"/>
</dbReference>
<name>A0A1I7YL98_9BILA</name>
<evidence type="ECO:0000313" key="1">
    <source>
        <dbReference type="Proteomes" id="UP000095287"/>
    </source>
</evidence>
<accession>A0A1I7YL98</accession>
<sequence length="219" mass="24625">MYIIHKQQETKRFAHPLMWAKLGVPRTHIMFACKASMKTEPLYVDELFGHSSAALGVPSSGIVLYHRCQHVPASLLDRHLGEHLFLLCGSIRRAVQFLATEKEYDGIILYRILQHLCVANVLSLISTFMSGVFEISRTRVHAVVDICSGSLSVWFRVGHTLLNLLLSANQLSIAFRFIIPYEYDAHKFRCGLVVRICGSHPQGPGSIPGIGRTFYAQNF</sequence>
<proteinExistence type="predicted"/>
<dbReference type="Proteomes" id="UP000095287">
    <property type="component" value="Unplaced"/>
</dbReference>
<keyword evidence="1" id="KW-1185">Reference proteome</keyword>
<organism evidence="1 2">
    <name type="scientific">Steinernema glaseri</name>
    <dbReference type="NCBI Taxonomy" id="37863"/>
    <lineage>
        <taxon>Eukaryota</taxon>
        <taxon>Metazoa</taxon>
        <taxon>Ecdysozoa</taxon>
        <taxon>Nematoda</taxon>
        <taxon>Chromadorea</taxon>
        <taxon>Rhabditida</taxon>
        <taxon>Tylenchina</taxon>
        <taxon>Panagrolaimomorpha</taxon>
        <taxon>Strongyloidoidea</taxon>
        <taxon>Steinernematidae</taxon>
        <taxon>Steinernema</taxon>
    </lineage>
</organism>
<protein>
    <submittedName>
        <fullName evidence="2">Uncharacterized protein</fullName>
    </submittedName>
</protein>
<dbReference type="AlphaFoldDB" id="A0A1I7YL98"/>